<protein>
    <submittedName>
        <fullName evidence="2">Tellurite resistance protein TehB</fullName>
    </submittedName>
    <submittedName>
        <fullName evidence="3">Tellurium resistance protein</fullName>
    </submittedName>
</protein>
<dbReference type="EMBL" id="NXFY01000029">
    <property type="protein sequence ID" value="PHO16929.1"/>
    <property type="molecule type" value="Genomic_DNA"/>
</dbReference>
<dbReference type="KEGG" id="amol:AMOL_0153"/>
<reference evidence="2 5" key="2">
    <citation type="submission" date="2018-08" db="EMBL/GenBank/DDBJ databases">
        <title>Complete genome of the Arcobacter molluscorum type strain LMG 25693.</title>
        <authorList>
            <person name="Miller W.G."/>
            <person name="Yee E."/>
            <person name="Bono J.L."/>
        </authorList>
    </citation>
    <scope>NUCLEOTIDE SEQUENCE [LARGE SCALE GENOMIC DNA]</scope>
    <source>
        <strain evidence="2 5">CECT 7696</strain>
    </source>
</reference>
<dbReference type="InterPro" id="IPR015985">
    <property type="entry name" value="TehB-like_dom"/>
</dbReference>
<gene>
    <name evidence="2" type="ORF">AMOL_0153</name>
    <name evidence="3" type="ORF">CPU12_13190</name>
</gene>
<dbReference type="Pfam" id="PF03848">
    <property type="entry name" value="TehB"/>
    <property type="match status" value="1"/>
</dbReference>
<evidence type="ECO:0000313" key="2">
    <source>
        <dbReference type="EMBL" id="AXX91192.1"/>
    </source>
</evidence>
<dbReference type="Proteomes" id="UP000262712">
    <property type="component" value="Chromosome"/>
</dbReference>
<dbReference type="Proteomes" id="UP000221222">
    <property type="component" value="Unassembled WGS sequence"/>
</dbReference>
<evidence type="ECO:0000313" key="3">
    <source>
        <dbReference type="EMBL" id="PHO16929.1"/>
    </source>
</evidence>
<accession>A0A2G1DEK6</accession>
<evidence type="ECO:0000313" key="5">
    <source>
        <dbReference type="Proteomes" id="UP000262712"/>
    </source>
</evidence>
<dbReference type="InterPro" id="IPR029063">
    <property type="entry name" value="SAM-dependent_MTases_sf"/>
</dbReference>
<evidence type="ECO:0000313" key="4">
    <source>
        <dbReference type="Proteomes" id="UP000221222"/>
    </source>
</evidence>
<reference evidence="3 4" key="1">
    <citation type="submission" date="2017-09" db="EMBL/GenBank/DDBJ databases">
        <title>Arcobacter canalis sp. nov., a new species isolated from a water canal contaminated with urban sewage.</title>
        <authorList>
            <person name="Perez-Cataluna A."/>
            <person name="Salas-Masso N."/>
            <person name="Figueras M.J."/>
        </authorList>
    </citation>
    <scope>NUCLEOTIDE SEQUENCE [LARGE SCALE GENOMIC DNA]</scope>
    <source>
        <strain evidence="3 4">F98-3</strain>
    </source>
</reference>
<dbReference type="CDD" id="cd02440">
    <property type="entry name" value="AdoMet_MTases"/>
    <property type="match status" value="1"/>
</dbReference>
<dbReference type="AlphaFoldDB" id="A0A2G1DEK6"/>
<dbReference type="SUPFAM" id="SSF53335">
    <property type="entry name" value="S-adenosyl-L-methionine-dependent methyltransferases"/>
    <property type="match status" value="1"/>
</dbReference>
<organism evidence="3 4">
    <name type="scientific">Malaciobacter molluscorum LMG 25693</name>
    <dbReference type="NCBI Taxonomy" id="870501"/>
    <lineage>
        <taxon>Bacteria</taxon>
        <taxon>Pseudomonadati</taxon>
        <taxon>Campylobacterota</taxon>
        <taxon>Epsilonproteobacteria</taxon>
        <taxon>Campylobacterales</taxon>
        <taxon>Arcobacteraceae</taxon>
        <taxon>Malaciobacter</taxon>
    </lineage>
</organism>
<evidence type="ECO:0000259" key="1">
    <source>
        <dbReference type="Pfam" id="PF03848"/>
    </source>
</evidence>
<dbReference type="Gene3D" id="3.40.50.150">
    <property type="entry name" value="Vaccinia Virus protein VP39"/>
    <property type="match status" value="1"/>
</dbReference>
<keyword evidence="4" id="KW-1185">Reference proteome</keyword>
<sequence>MTQQEFWNKKFSKKGFLYGEDANSFLKANENLLKNSKDLLFLGEGEGRNAIYFALNEAFNIESIDASNIGLEKLQNRANTLGMNNISTTCLDLNEWAPTKKYDAILFSYLHMHNKHRDLLFEKIEDSLHKNGYLIAEVFSKKQINYSSGGPKDLTLLYEESDFLNRFNNSKKIKVSEEIVNLQEGNGHQGKACVIRVIIQKK</sequence>
<feature type="domain" description="Tellurite resistance methyltransferase TehB-like" evidence="1">
    <location>
        <begin position="31"/>
        <end position="184"/>
    </location>
</feature>
<proteinExistence type="predicted"/>
<dbReference type="RefSeq" id="WP_099343588.1">
    <property type="nucleotide sequence ID" value="NZ_CP032098.1"/>
</dbReference>
<dbReference type="EMBL" id="CP032098">
    <property type="protein sequence ID" value="AXX91192.1"/>
    <property type="molecule type" value="Genomic_DNA"/>
</dbReference>
<name>A0A2G1DEK6_9BACT</name>